<evidence type="ECO:0000313" key="2">
    <source>
        <dbReference type="EMBL" id="EMF11235.1"/>
    </source>
</evidence>
<feature type="compositionally biased region" description="Pro residues" evidence="1">
    <location>
        <begin position="1"/>
        <end position="10"/>
    </location>
</feature>
<feature type="compositionally biased region" description="Basic and acidic residues" evidence="1">
    <location>
        <begin position="152"/>
        <end position="161"/>
    </location>
</feature>
<feature type="compositionally biased region" description="Basic and acidic residues" evidence="1">
    <location>
        <begin position="567"/>
        <end position="581"/>
    </location>
</feature>
<dbReference type="RefSeq" id="XP_016759356.1">
    <property type="nucleotide sequence ID" value="XM_016906025.1"/>
</dbReference>
<dbReference type="EMBL" id="KB456266">
    <property type="protein sequence ID" value="EMF11235.1"/>
    <property type="molecule type" value="Genomic_DNA"/>
</dbReference>
<feature type="region of interest" description="Disordered" evidence="1">
    <location>
        <begin position="436"/>
        <end position="850"/>
    </location>
</feature>
<feature type="compositionally biased region" description="Basic and acidic residues" evidence="1">
    <location>
        <begin position="390"/>
        <end position="402"/>
    </location>
</feature>
<keyword evidence="3" id="KW-1185">Reference proteome</keyword>
<dbReference type="HOGENOM" id="CLU_009400_1_0_1"/>
<feature type="compositionally biased region" description="Basic and acidic residues" evidence="1">
    <location>
        <begin position="660"/>
        <end position="670"/>
    </location>
</feature>
<feature type="compositionally biased region" description="Basic and acidic residues" evidence="1">
    <location>
        <begin position="525"/>
        <end position="537"/>
    </location>
</feature>
<feature type="compositionally biased region" description="Basic and acidic residues" evidence="1">
    <location>
        <begin position="805"/>
        <end position="826"/>
    </location>
</feature>
<sequence length="1003" mass="108442">MSTPAIPPRPQRNAQQTAPTAGRNDQPLVPPRPVRKTDPSPSRSPLNLPPTTMANRPAPRRTSQDLPRRPPSVSLPDIGHEGDEYSSFDQLPPEAHGVSVEKDNEQTRNVAADLPMHQPRASVPQSTATKNISKVTDTDSTTAAGLGIGRARPADDVHKLPPGDASPSRITRVTSNTRRAPSTEPPNSLRTKASFNRSTPTLVLERQVSRPGSVYGDDAEHGIPEIGQQIPLNRFAGDAQAPTPTGGQSAHAPGIGFFNDGSAKHHKKRHSRQEFLTHDSYGLEHDENHADQFEKEWMKKHPQEAAKEHHSRILPRPETAMTSDQLNRLIHSSDSGAAPMPSTPGEEDAYEEYIARMSPKVSTTDRKKRTSSGDVAPDSLFRKTFASKSLHPDHAIDDEHAPRRMSYYDSEDEHTQRDGTPILAADEMMKRPSSAFMPAAVIPEPRADDDYYYESGEDYHGGSRRNSRPSSRPGSVHGAQALHGYGGGSLHRYVSHEEVSHAGGGTPLEEIEEYEPLFPDEGEERSEKPKVLKKRSDVAAMHHFPSQDIWEDTPSSLQYSAEVSTPEVERQQEALEAEKTAHVGARTFETPEQEEARKQAGPDMTSSEKTFIKPHFKPGVLEDVKASHRPGAHRFPSSDVWEDTPSSMLGETTVSVPEMDDVRSPPEERATTSALPGSQDDLDARASTAGGLALSKPTIPSRPVRSSKLSEEKPGDEEVSPTKTKAPSIPAKPSIPARPVRPARGEGAPLEQSRSGGGDESVTSPPLPKAKPAVPARPGSKISALQGNFMSDLNNRLKLGPQAPHKKEEPQLNDEAAREPLADARKSRAKGPPRRKPAASAPAERKQTFTFAMSPLITCWTIDETDELQVQNESEKENKDPETAHDAPEAEQTLESNAQDNTDAAAPTEANDVASAISKSRHPSETAQGHASSADALKAALAEAGAGPAVAVIEEEGEKLPSAETVKSVVLDVPDTTETTGEVKAEVVPGAFPGEESELVVNA</sequence>
<evidence type="ECO:0000313" key="3">
    <source>
        <dbReference type="Proteomes" id="UP000016931"/>
    </source>
</evidence>
<evidence type="ECO:0008006" key="4">
    <source>
        <dbReference type="Google" id="ProtNLM"/>
    </source>
</evidence>
<organism evidence="2 3">
    <name type="scientific">Sphaerulina musiva (strain SO2202)</name>
    <name type="common">Poplar stem canker fungus</name>
    <name type="synonym">Septoria musiva</name>
    <dbReference type="NCBI Taxonomy" id="692275"/>
    <lineage>
        <taxon>Eukaryota</taxon>
        <taxon>Fungi</taxon>
        <taxon>Dikarya</taxon>
        <taxon>Ascomycota</taxon>
        <taxon>Pezizomycotina</taxon>
        <taxon>Dothideomycetes</taxon>
        <taxon>Dothideomycetidae</taxon>
        <taxon>Mycosphaerellales</taxon>
        <taxon>Mycosphaerellaceae</taxon>
        <taxon>Sphaerulina</taxon>
    </lineage>
</organism>
<feature type="compositionally biased region" description="Polar residues" evidence="1">
    <location>
        <begin position="320"/>
        <end position="335"/>
    </location>
</feature>
<feature type="compositionally biased region" description="Low complexity" evidence="1">
    <location>
        <begin position="725"/>
        <end position="737"/>
    </location>
</feature>
<dbReference type="OrthoDB" id="5386574at2759"/>
<feature type="compositionally biased region" description="Basic residues" evidence="1">
    <location>
        <begin position="827"/>
        <end position="837"/>
    </location>
</feature>
<dbReference type="GeneID" id="27903162"/>
<feature type="compositionally biased region" description="Basic and acidic residues" evidence="1">
    <location>
        <begin position="299"/>
        <end position="308"/>
    </location>
</feature>
<feature type="compositionally biased region" description="Polar residues" evidence="1">
    <location>
        <begin position="123"/>
        <end position="143"/>
    </location>
</feature>
<feature type="region of interest" description="Disordered" evidence="1">
    <location>
        <begin position="1"/>
        <end position="221"/>
    </location>
</feature>
<feature type="compositionally biased region" description="Low complexity" evidence="1">
    <location>
        <begin position="39"/>
        <end position="50"/>
    </location>
</feature>
<feature type="compositionally biased region" description="Acidic residues" evidence="1">
    <location>
        <begin position="509"/>
        <end position="524"/>
    </location>
</feature>
<accession>M3AWY1</accession>
<feature type="compositionally biased region" description="Polar residues" evidence="1">
    <location>
        <begin position="783"/>
        <end position="794"/>
    </location>
</feature>
<feature type="compositionally biased region" description="Polar residues" evidence="1">
    <location>
        <begin position="893"/>
        <end position="902"/>
    </location>
</feature>
<reference evidence="2 3" key="1">
    <citation type="journal article" date="2012" name="PLoS Pathog.">
        <title>Diverse lifestyles and strategies of plant pathogenesis encoded in the genomes of eighteen Dothideomycetes fungi.</title>
        <authorList>
            <person name="Ohm R.A."/>
            <person name="Feau N."/>
            <person name="Henrissat B."/>
            <person name="Schoch C.L."/>
            <person name="Horwitz B.A."/>
            <person name="Barry K.W."/>
            <person name="Condon B.J."/>
            <person name="Copeland A.C."/>
            <person name="Dhillon B."/>
            <person name="Glaser F."/>
            <person name="Hesse C.N."/>
            <person name="Kosti I."/>
            <person name="LaButti K."/>
            <person name="Lindquist E.A."/>
            <person name="Lucas S."/>
            <person name="Salamov A.A."/>
            <person name="Bradshaw R.E."/>
            <person name="Ciuffetti L."/>
            <person name="Hamelin R.C."/>
            <person name="Kema G.H.J."/>
            <person name="Lawrence C."/>
            <person name="Scott J.A."/>
            <person name="Spatafora J.W."/>
            <person name="Turgeon B.G."/>
            <person name="de Wit P.J.G.M."/>
            <person name="Zhong S."/>
            <person name="Goodwin S.B."/>
            <person name="Grigoriev I.V."/>
        </authorList>
    </citation>
    <scope>NUCLEOTIDE SEQUENCE [LARGE SCALE GENOMIC DNA]</scope>
    <source>
        <strain evidence="2 3">SO2202</strain>
    </source>
</reference>
<feature type="compositionally biased region" description="Polar residues" evidence="1">
    <location>
        <begin position="644"/>
        <end position="655"/>
    </location>
</feature>
<name>M3AWY1_SPHMS</name>
<dbReference type="InterPro" id="IPR021582">
    <property type="entry name" value="Aim21"/>
</dbReference>
<gene>
    <name evidence="2" type="ORF">SEPMUDRAFT_150215</name>
</gene>
<evidence type="ECO:0000256" key="1">
    <source>
        <dbReference type="SAM" id="MobiDB-lite"/>
    </source>
</evidence>
<feature type="compositionally biased region" description="Basic and acidic residues" evidence="1">
    <location>
        <begin position="873"/>
        <end position="888"/>
    </location>
</feature>
<dbReference type="eggNOG" id="ENOG502SPD4">
    <property type="taxonomic scope" value="Eukaryota"/>
</dbReference>
<dbReference type="Pfam" id="PF11489">
    <property type="entry name" value="Aim21"/>
    <property type="match status" value="1"/>
</dbReference>
<dbReference type="AlphaFoldDB" id="M3AWY1"/>
<dbReference type="STRING" id="692275.M3AWY1"/>
<feature type="region of interest" description="Disordered" evidence="1">
    <location>
        <begin position="299"/>
        <end position="422"/>
    </location>
</feature>
<feature type="region of interest" description="Disordered" evidence="1">
    <location>
        <begin position="864"/>
        <end position="934"/>
    </location>
</feature>
<dbReference type="OMA" id="PRPDWAM"/>
<dbReference type="Proteomes" id="UP000016931">
    <property type="component" value="Unassembled WGS sequence"/>
</dbReference>
<feature type="region of interest" description="Disordered" evidence="1">
    <location>
        <begin position="236"/>
        <end position="283"/>
    </location>
</feature>
<feature type="compositionally biased region" description="Basic and acidic residues" evidence="1">
    <location>
        <begin position="272"/>
        <end position="283"/>
    </location>
</feature>
<feature type="compositionally biased region" description="Polar residues" evidence="1">
    <location>
        <begin position="553"/>
        <end position="563"/>
    </location>
</feature>
<proteinExistence type="predicted"/>
<protein>
    <recommendedName>
        <fullName evidence="4">Altered inheritance of mitochondria protein 21</fullName>
    </recommendedName>
</protein>
<feature type="compositionally biased region" description="Polar residues" evidence="1">
    <location>
        <begin position="168"/>
        <end position="201"/>
    </location>
</feature>